<evidence type="ECO:0000256" key="4">
    <source>
        <dbReference type="ARBA" id="ARBA00023136"/>
    </source>
</evidence>
<reference evidence="7 8" key="1">
    <citation type="submission" date="2020-02" db="EMBL/GenBank/DDBJ databases">
        <title>Comparative genomics of sulfur disproportionating microorganisms.</title>
        <authorList>
            <person name="Ward L.M."/>
            <person name="Bertran E."/>
            <person name="Johnston D.T."/>
        </authorList>
    </citation>
    <scope>NUCLEOTIDE SEQUENCE [LARGE SCALE GENOMIC DNA]</scope>
    <source>
        <strain evidence="7 8">DSM 3696</strain>
    </source>
</reference>
<evidence type="ECO:0000256" key="1">
    <source>
        <dbReference type="ARBA" id="ARBA00004141"/>
    </source>
</evidence>
<proteinExistence type="predicted"/>
<name>A0A7K3NLR0_9BACT</name>
<comment type="caution">
    <text evidence="7">The sequence shown here is derived from an EMBL/GenBank/DDBJ whole genome shotgun (WGS) entry which is preliminary data.</text>
</comment>
<dbReference type="RefSeq" id="WP_163302083.1">
    <property type="nucleotide sequence ID" value="NZ_JAAGRQ010000034.1"/>
</dbReference>
<dbReference type="Proteomes" id="UP000469724">
    <property type="component" value="Unassembled WGS sequence"/>
</dbReference>
<organism evidence="7 8">
    <name type="scientific">Desulfolutivibrio sulfodismutans</name>
    <dbReference type="NCBI Taxonomy" id="63561"/>
    <lineage>
        <taxon>Bacteria</taxon>
        <taxon>Pseudomonadati</taxon>
        <taxon>Thermodesulfobacteriota</taxon>
        <taxon>Desulfovibrionia</taxon>
        <taxon>Desulfovibrionales</taxon>
        <taxon>Desulfovibrionaceae</taxon>
        <taxon>Desulfolutivibrio</taxon>
    </lineage>
</organism>
<evidence type="ECO:0000313" key="8">
    <source>
        <dbReference type="Proteomes" id="UP000469724"/>
    </source>
</evidence>
<protein>
    <recommendedName>
        <fullName evidence="6">Ferric oxidoreductase domain-containing protein</fullName>
    </recommendedName>
</protein>
<keyword evidence="4 5" id="KW-0472">Membrane</keyword>
<dbReference type="Pfam" id="PF01794">
    <property type="entry name" value="Ferric_reduct"/>
    <property type="match status" value="1"/>
</dbReference>
<gene>
    <name evidence="7" type="ORF">G3N56_09810</name>
</gene>
<evidence type="ECO:0000256" key="3">
    <source>
        <dbReference type="ARBA" id="ARBA00022989"/>
    </source>
</evidence>
<feature type="transmembrane region" description="Helical" evidence="5">
    <location>
        <begin position="78"/>
        <end position="99"/>
    </location>
</feature>
<dbReference type="GO" id="GO:0016020">
    <property type="term" value="C:membrane"/>
    <property type="evidence" value="ECO:0007669"/>
    <property type="project" value="UniProtKB-SubCell"/>
</dbReference>
<keyword evidence="3 5" id="KW-1133">Transmembrane helix</keyword>
<comment type="subcellular location">
    <subcellularLocation>
        <location evidence="1">Membrane</location>
        <topology evidence="1">Multi-pass membrane protein</topology>
    </subcellularLocation>
</comment>
<evidence type="ECO:0000259" key="6">
    <source>
        <dbReference type="Pfam" id="PF01794"/>
    </source>
</evidence>
<evidence type="ECO:0000256" key="5">
    <source>
        <dbReference type="SAM" id="Phobius"/>
    </source>
</evidence>
<accession>A0A7K3NLR0</accession>
<dbReference type="AlphaFoldDB" id="A0A7K3NLR0"/>
<feature type="transmembrane region" description="Helical" evidence="5">
    <location>
        <begin position="152"/>
        <end position="171"/>
    </location>
</feature>
<dbReference type="InterPro" id="IPR013130">
    <property type="entry name" value="Fe3_Rdtase_TM_dom"/>
</dbReference>
<keyword evidence="8" id="KW-1185">Reference proteome</keyword>
<feature type="transmembrane region" description="Helical" evidence="5">
    <location>
        <begin position="40"/>
        <end position="58"/>
    </location>
</feature>
<sequence length="204" mass="22015">MRRLRAAILFLAPVGLAYAALALALPLVFAGEDRVRSVANLAALATLPCIPLLFLLGVRSPLAVQALGLPRAFRIHKALGLAFPALLTLHAGLHVYRFAKAMGLSYPLAALAVPNTWEMVLGKAALALFFVAWGAAWLGTSGRLPRRIWRPAHLAAYLAAPAAFVHALFRGEDMTRGWLFAVWVVAAATWLMAVGWRAMRSRSA</sequence>
<keyword evidence="2 5" id="KW-0812">Transmembrane</keyword>
<feature type="transmembrane region" description="Helical" evidence="5">
    <location>
        <begin position="119"/>
        <end position="140"/>
    </location>
</feature>
<dbReference type="EMBL" id="JAAGRQ010000034">
    <property type="protein sequence ID" value="NDY57037.1"/>
    <property type="molecule type" value="Genomic_DNA"/>
</dbReference>
<evidence type="ECO:0000256" key="2">
    <source>
        <dbReference type="ARBA" id="ARBA00022692"/>
    </source>
</evidence>
<feature type="domain" description="Ferric oxidoreductase" evidence="6">
    <location>
        <begin position="45"/>
        <end position="161"/>
    </location>
</feature>
<evidence type="ECO:0000313" key="7">
    <source>
        <dbReference type="EMBL" id="NDY57037.1"/>
    </source>
</evidence>
<feature type="transmembrane region" description="Helical" evidence="5">
    <location>
        <begin position="177"/>
        <end position="196"/>
    </location>
</feature>